<evidence type="ECO:0000313" key="3">
    <source>
        <dbReference type="Proteomes" id="UP000469011"/>
    </source>
</evidence>
<dbReference type="InterPro" id="IPR013207">
    <property type="entry name" value="LGFP"/>
</dbReference>
<sequence length="302" mass="32833">MGIFNTKVALLGVAILFACASSVFAFAVYGAIGAKYAALGREAGPLGAPMSDEADAPGGGRFNNFRNGAIYWHPTIGAFAVWGAIEDKWTSLGRVGYGYPITDETVTPDRRGRFNHFRQINLPGRPESSIYWTPQTGAHAVYGAIRQKWASMGWERGALGYPISDEYQDGQYRRSDFEGGSIRWTAQGGAVTIPKARAGCTIYEHRDYGGASLRFGDFDRIRMVNGESVGCTTNGHSAGCESILYKPSWNDKVSSFQVGGGCTITLWKHINSGEPHFRSNRSYSYVGGAWNDQASEALCSCQ</sequence>
<dbReference type="AlphaFoldDB" id="A0A6N9T393"/>
<accession>A0A6N9T393</accession>
<evidence type="ECO:0000256" key="1">
    <source>
        <dbReference type="SAM" id="SignalP"/>
    </source>
</evidence>
<dbReference type="Proteomes" id="UP000469011">
    <property type="component" value="Unassembled WGS sequence"/>
</dbReference>
<organism evidence="2 3">
    <name type="scientific">Jiella pacifica</name>
    <dbReference type="NCBI Taxonomy" id="2696469"/>
    <lineage>
        <taxon>Bacteria</taxon>
        <taxon>Pseudomonadati</taxon>
        <taxon>Pseudomonadota</taxon>
        <taxon>Alphaproteobacteria</taxon>
        <taxon>Hyphomicrobiales</taxon>
        <taxon>Aurantimonadaceae</taxon>
        <taxon>Jiella</taxon>
    </lineage>
</organism>
<protein>
    <recommendedName>
        <fullName evidence="4">LGFP repeat-containing protein</fullName>
    </recommendedName>
</protein>
<feature type="chain" id="PRO_5026706002" description="LGFP repeat-containing protein" evidence="1">
    <location>
        <begin position="26"/>
        <end position="302"/>
    </location>
</feature>
<dbReference type="RefSeq" id="WP_163462469.1">
    <property type="nucleotide sequence ID" value="NZ_JAAAMG010000005.1"/>
</dbReference>
<proteinExistence type="predicted"/>
<evidence type="ECO:0008006" key="4">
    <source>
        <dbReference type="Google" id="ProtNLM"/>
    </source>
</evidence>
<comment type="caution">
    <text evidence="2">The sequence shown here is derived from an EMBL/GenBank/DDBJ whole genome shotgun (WGS) entry which is preliminary data.</text>
</comment>
<keyword evidence="3" id="KW-1185">Reference proteome</keyword>
<dbReference type="Pfam" id="PF08310">
    <property type="entry name" value="LGFP"/>
    <property type="match status" value="3"/>
</dbReference>
<reference evidence="2 3" key="1">
    <citation type="submission" date="2020-01" db="EMBL/GenBank/DDBJ databases">
        <title>Jiella pacifica sp. nov.</title>
        <authorList>
            <person name="Xue Z."/>
            <person name="Zhu S."/>
            <person name="Chen J."/>
            <person name="Yang J."/>
        </authorList>
    </citation>
    <scope>NUCLEOTIDE SEQUENCE [LARGE SCALE GENOMIC DNA]</scope>
    <source>
        <strain evidence="2 3">40Bstr34</strain>
    </source>
</reference>
<dbReference type="Gene3D" id="2.60.20.10">
    <property type="entry name" value="Crystallins"/>
    <property type="match status" value="1"/>
</dbReference>
<dbReference type="EMBL" id="JAAAMG010000005">
    <property type="protein sequence ID" value="NDW04309.1"/>
    <property type="molecule type" value="Genomic_DNA"/>
</dbReference>
<dbReference type="PROSITE" id="PS51257">
    <property type="entry name" value="PROKAR_LIPOPROTEIN"/>
    <property type="match status" value="1"/>
</dbReference>
<name>A0A6N9T393_9HYPH</name>
<gene>
    <name evidence="2" type="ORF">GTK09_07690</name>
</gene>
<keyword evidence="1" id="KW-0732">Signal</keyword>
<feature type="signal peptide" evidence="1">
    <location>
        <begin position="1"/>
        <end position="25"/>
    </location>
</feature>
<evidence type="ECO:0000313" key="2">
    <source>
        <dbReference type="EMBL" id="NDW04309.1"/>
    </source>
</evidence>